<dbReference type="InterPro" id="IPR000305">
    <property type="entry name" value="GIY-YIG_endonuc"/>
</dbReference>
<organism evidence="3 4">
    <name type="scientific">Denitratimonas tolerans</name>
    <dbReference type="NCBI Taxonomy" id="1338420"/>
    <lineage>
        <taxon>Bacteria</taxon>
        <taxon>Pseudomonadati</taxon>
        <taxon>Pseudomonadota</taxon>
        <taxon>Gammaproteobacteria</taxon>
        <taxon>Lysobacterales</taxon>
        <taxon>Lysobacteraceae</taxon>
        <taxon>Denitratimonas</taxon>
    </lineage>
</organism>
<dbReference type="PANTHER" id="PTHR34477">
    <property type="entry name" value="UPF0213 PROTEIN YHBQ"/>
    <property type="match status" value="1"/>
</dbReference>
<proteinExistence type="inferred from homology"/>
<dbReference type="SUPFAM" id="SSF82771">
    <property type="entry name" value="GIY-YIG endonuclease"/>
    <property type="match status" value="1"/>
</dbReference>
<reference evidence="3 4" key="1">
    <citation type="journal article" date="2016" name="Antonie Van Leeuwenhoek">
        <title>Denitratimonas tolerans gen. nov., sp. nov., a denitrifying bacterium isolated from a bioreactor for tannery wastewater treatment.</title>
        <authorList>
            <person name="Han S.I."/>
            <person name="Kim J.O."/>
            <person name="Lee Y.R."/>
            <person name="Ekpeghere K.I."/>
            <person name="Koh S.C."/>
            <person name="Whang K.S."/>
        </authorList>
    </citation>
    <scope>NUCLEOTIDE SEQUENCE [LARGE SCALE GENOMIC DNA]</scope>
    <source>
        <strain evidence="3 4">KACC 17565</strain>
    </source>
</reference>
<dbReference type="CDD" id="cd10448">
    <property type="entry name" value="GIY-YIG_unchar_3"/>
    <property type="match status" value="1"/>
</dbReference>
<dbReference type="Gene3D" id="3.40.1440.10">
    <property type="entry name" value="GIY-YIG endonuclease"/>
    <property type="match status" value="1"/>
</dbReference>
<comment type="similarity">
    <text evidence="1">Belongs to the UPF0213 family.</text>
</comment>
<evidence type="ECO:0000313" key="4">
    <source>
        <dbReference type="Proteomes" id="UP001364472"/>
    </source>
</evidence>
<keyword evidence="4" id="KW-1185">Reference proteome</keyword>
<evidence type="ECO:0000259" key="2">
    <source>
        <dbReference type="PROSITE" id="PS50164"/>
    </source>
</evidence>
<dbReference type="Proteomes" id="UP001364472">
    <property type="component" value="Unassembled WGS sequence"/>
</dbReference>
<evidence type="ECO:0000256" key="1">
    <source>
        <dbReference type="ARBA" id="ARBA00007435"/>
    </source>
</evidence>
<protein>
    <submittedName>
        <fullName evidence="3">GIY-YIG nuclease family protein</fullName>
    </submittedName>
</protein>
<dbReference type="PROSITE" id="PS50164">
    <property type="entry name" value="GIY_YIG"/>
    <property type="match status" value="1"/>
</dbReference>
<evidence type="ECO:0000313" key="3">
    <source>
        <dbReference type="EMBL" id="MEJ1248435.1"/>
    </source>
</evidence>
<accession>A0AAW9R0P4</accession>
<dbReference type="InterPro" id="IPR050190">
    <property type="entry name" value="UPF0213_domain"/>
</dbReference>
<sequence>MRERMPAVYLMASKRHGTLYVGVTSDLVQRVWQHRTDAAEGFTRKHRVHQLVWYEQATTMESAILREKQLKKWERAWKIEMIERENPAWRDLWPEISGDSSG</sequence>
<dbReference type="InterPro" id="IPR035901">
    <property type="entry name" value="GIY-YIG_endonuc_sf"/>
</dbReference>
<dbReference type="RefSeq" id="WP_337334277.1">
    <property type="nucleotide sequence ID" value="NZ_JBBDHC010000002.1"/>
</dbReference>
<comment type="caution">
    <text evidence="3">The sequence shown here is derived from an EMBL/GenBank/DDBJ whole genome shotgun (WGS) entry which is preliminary data.</text>
</comment>
<dbReference type="EMBL" id="JBBDHC010000002">
    <property type="protein sequence ID" value="MEJ1248435.1"/>
    <property type="molecule type" value="Genomic_DNA"/>
</dbReference>
<feature type="domain" description="GIY-YIG" evidence="2">
    <location>
        <begin position="4"/>
        <end position="80"/>
    </location>
</feature>
<dbReference type="SMART" id="SM00465">
    <property type="entry name" value="GIYc"/>
    <property type="match status" value="1"/>
</dbReference>
<dbReference type="Pfam" id="PF01541">
    <property type="entry name" value="GIY-YIG"/>
    <property type="match status" value="1"/>
</dbReference>
<dbReference type="AlphaFoldDB" id="A0AAW9R0P4"/>
<dbReference type="PANTHER" id="PTHR34477:SF5">
    <property type="entry name" value="BSL5627 PROTEIN"/>
    <property type="match status" value="1"/>
</dbReference>
<name>A0AAW9R0P4_9GAMM</name>
<gene>
    <name evidence="3" type="ORF">WB794_01910</name>
</gene>